<gene>
    <name evidence="1" type="ORF">TCNE_LOCUS435</name>
</gene>
<organism evidence="2 3">
    <name type="scientific">Toxocara canis</name>
    <name type="common">Canine roundworm</name>
    <dbReference type="NCBI Taxonomy" id="6265"/>
    <lineage>
        <taxon>Eukaryota</taxon>
        <taxon>Metazoa</taxon>
        <taxon>Ecdysozoa</taxon>
        <taxon>Nematoda</taxon>
        <taxon>Chromadorea</taxon>
        <taxon>Rhabditida</taxon>
        <taxon>Spirurina</taxon>
        <taxon>Ascaridomorpha</taxon>
        <taxon>Ascaridoidea</taxon>
        <taxon>Toxocaridae</taxon>
        <taxon>Toxocara</taxon>
    </lineage>
</organism>
<proteinExistence type="predicted"/>
<name>A0A183TW15_TOXCA</name>
<dbReference type="Proteomes" id="UP000050794">
    <property type="component" value="Unassembled WGS sequence"/>
</dbReference>
<evidence type="ECO:0000313" key="2">
    <source>
        <dbReference type="Proteomes" id="UP000050794"/>
    </source>
</evidence>
<reference evidence="3" key="1">
    <citation type="submission" date="2016-06" db="UniProtKB">
        <authorList>
            <consortium name="WormBaseParasite"/>
        </authorList>
    </citation>
    <scope>IDENTIFICATION</scope>
</reference>
<protein>
    <submittedName>
        <fullName evidence="3">Keratin</fullName>
    </submittedName>
</protein>
<accession>A0A183TW15</accession>
<keyword evidence="2" id="KW-1185">Reference proteome</keyword>
<dbReference type="WBParaSite" id="TCNE_0000043401-mRNA-1">
    <property type="protein sequence ID" value="TCNE_0000043401-mRNA-1"/>
    <property type="gene ID" value="TCNE_0000043401"/>
</dbReference>
<dbReference type="EMBL" id="UYWY01000198">
    <property type="protein sequence ID" value="VDM24227.1"/>
    <property type="molecule type" value="Genomic_DNA"/>
</dbReference>
<evidence type="ECO:0000313" key="3">
    <source>
        <dbReference type="WBParaSite" id="TCNE_0000043401-mRNA-1"/>
    </source>
</evidence>
<evidence type="ECO:0000313" key="1">
    <source>
        <dbReference type="EMBL" id="VDM24227.1"/>
    </source>
</evidence>
<reference evidence="1 2" key="2">
    <citation type="submission" date="2018-11" db="EMBL/GenBank/DDBJ databases">
        <authorList>
            <consortium name="Pathogen Informatics"/>
        </authorList>
    </citation>
    <scope>NUCLEOTIDE SEQUENCE [LARGE SCALE GENOMIC DNA]</scope>
</reference>
<dbReference type="AlphaFoldDB" id="A0A183TW15"/>
<sequence>MPRTPAKTGPVRTQGPGLDVPSQGALVIVPQDLDAITVGGPGLAATVRPQQPVLNDRVSCVSVCMPACSTQCTQQSTAVQQVTQPPTYAISPSTDIPSSNTILPVVQQATGQCITACRPGCNTQCIENQQQLLLEPVPIQPQPVLTVPHSLLPMPLQPQTTQCIPPVTENECVCRRGFIVCITLSGSYQCCRKR</sequence>